<feature type="compositionally biased region" description="Polar residues" evidence="2">
    <location>
        <begin position="1"/>
        <end position="12"/>
    </location>
</feature>
<evidence type="ECO:0000256" key="2">
    <source>
        <dbReference type="SAM" id="MobiDB-lite"/>
    </source>
</evidence>
<feature type="compositionally biased region" description="Pro residues" evidence="2">
    <location>
        <begin position="240"/>
        <end position="250"/>
    </location>
</feature>
<feature type="compositionally biased region" description="Low complexity" evidence="2">
    <location>
        <begin position="522"/>
        <end position="538"/>
    </location>
</feature>
<feature type="compositionally biased region" description="Pro residues" evidence="2">
    <location>
        <begin position="121"/>
        <end position="146"/>
    </location>
</feature>
<evidence type="ECO:0000256" key="1">
    <source>
        <dbReference type="SAM" id="Coils"/>
    </source>
</evidence>
<protein>
    <submittedName>
        <fullName evidence="3">Uncharacterized protein</fullName>
    </submittedName>
</protein>
<feature type="compositionally biased region" description="Polar residues" evidence="2">
    <location>
        <begin position="150"/>
        <end position="159"/>
    </location>
</feature>
<organism evidence="3 4">
    <name type="scientific">Penicillium bovifimosum</name>
    <dbReference type="NCBI Taxonomy" id="126998"/>
    <lineage>
        <taxon>Eukaryota</taxon>
        <taxon>Fungi</taxon>
        <taxon>Dikarya</taxon>
        <taxon>Ascomycota</taxon>
        <taxon>Pezizomycotina</taxon>
        <taxon>Eurotiomycetes</taxon>
        <taxon>Eurotiomycetidae</taxon>
        <taxon>Eurotiales</taxon>
        <taxon>Aspergillaceae</taxon>
        <taxon>Penicillium</taxon>
    </lineage>
</organism>
<keyword evidence="1" id="KW-0175">Coiled coil</keyword>
<gene>
    <name evidence="3" type="ORF">N7515_009340</name>
</gene>
<feature type="compositionally biased region" description="Pro residues" evidence="2">
    <location>
        <begin position="26"/>
        <end position="41"/>
    </location>
</feature>
<feature type="region of interest" description="Disordered" evidence="2">
    <location>
        <begin position="328"/>
        <end position="399"/>
    </location>
</feature>
<comment type="caution">
    <text evidence="3">The sequence shown here is derived from an EMBL/GenBank/DDBJ whole genome shotgun (WGS) entry which is preliminary data.</text>
</comment>
<feature type="region of interest" description="Disordered" evidence="2">
    <location>
        <begin position="447"/>
        <end position="566"/>
    </location>
</feature>
<reference evidence="3" key="2">
    <citation type="journal article" date="2023" name="IMA Fungus">
        <title>Comparative genomic study of the Penicillium genus elucidates a diverse pangenome and 15 lateral gene transfer events.</title>
        <authorList>
            <person name="Petersen C."/>
            <person name="Sorensen T."/>
            <person name="Nielsen M.R."/>
            <person name="Sondergaard T.E."/>
            <person name="Sorensen J.L."/>
            <person name="Fitzpatrick D.A."/>
            <person name="Frisvad J.C."/>
            <person name="Nielsen K.L."/>
        </authorList>
    </citation>
    <scope>NUCLEOTIDE SEQUENCE</scope>
    <source>
        <strain evidence="3">IBT 22155</strain>
    </source>
</reference>
<evidence type="ECO:0000313" key="3">
    <source>
        <dbReference type="EMBL" id="KAJ5121379.1"/>
    </source>
</evidence>
<feature type="region of interest" description="Disordered" evidence="2">
    <location>
        <begin position="192"/>
        <end position="315"/>
    </location>
</feature>
<feature type="coiled-coil region" evidence="1">
    <location>
        <begin position="708"/>
        <end position="771"/>
    </location>
</feature>
<dbReference type="PANTHER" id="PTHR33472:SF28">
    <property type="entry name" value="BROMO AND FHA DOMAIN-CONTAINING PROTEIN DDB_G0267958"/>
    <property type="match status" value="1"/>
</dbReference>
<dbReference type="AlphaFoldDB" id="A0A9W9GK72"/>
<accession>A0A9W9GK72</accession>
<evidence type="ECO:0000313" key="4">
    <source>
        <dbReference type="Proteomes" id="UP001149079"/>
    </source>
</evidence>
<feature type="compositionally biased region" description="Polar residues" evidence="2">
    <location>
        <begin position="302"/>
        <end position="311"/>
    </location>
</feature>
<dbReference type="Proteomes" id="UP001149079">
    <property type="component" value="Unassembled WGS sequence"/>
</dbReference>
<dbReference type="OrthoDB" id="1883964at2759"/>
<feature type="compositionally biased region" description="Polar residues" evidence="2">
    <location>
        <begin position="94"/>
        <end position="107"/>
    </location>
</feature>
<dbReference type="PANTHER" id="PTHR33472">
    <property type="entry name" value="OS01G0106600 PROTEIN"/>
    <property type="match status" value="1"/>
</dbReference>
<dbReference type="GeneID" id="81409254"/>
<dbReference type="EMBL" id="JAPQKL010000007">
    <property type="protein sequence ID" value="KAJ5121379.1"/>
    <property type="molecule type" value="Genomic_DNA"/>
</dbReference>
<feature type="compositionally biased region" description="Polar residues" evidence="2">
    <location>
        <begin position="369"/>
        <end position="386"/>
    </location>
</feature>
<keyword evidence="4" id="KW-1185">Reference proteome</keyword>
<feature type="compositionally biased region" description="Polar residues" evidence="2">
    <location>
        <begin position="263"/>
        <end position="282"/>
    </location>
</feature>
<feature type="compositionally biased region" description="Polar residues" evidence="2">
    <location>
        <begin position="542"/>
        <end position="551"/>
    </location>
</feature>
<dbReference type="RefSeq" id="XP_056517883.1">
    <property type="nucleotide sequence ID" value="XM_056670084.1"/>
</dbReference>
<feature type="compositionally biased region" description="Polar residues" evidence="2">
    <location>
        <begin position="345"/>
        <end position="360"/>
    </location>
</feature>
<feature type="compositionally biased region" description="Basic and acidic residues" evidence="2">
    <location>
        <begin position="1097"/>
        <end position="1117"/>
    </location>
</feature>
<feature type="region of interest" description="Disordered" evidence="2">
    <location>
        <begin position="1"/>
        <end position="163"/>
    </location>
</feature>
<name>A0A9W9GK72_9EURO</name>
<reference evidence="3" key="1">
    <citation type="submission" date="2022-11" db="EMBL/GenBank/DDBJ databases">
        <authorList>
            <person name="Petersen C."/>
        </authorList>
    </citation>
    <scope>NUCLEOTIDE SEQUENCE</scope>
    <source>
        <strain evidence="3">IBT 22155</strain>
    </source>
</reference>
<feature type="region of interest" description="Disordered" evidence="2">
    <location>
        <begin position="1051"/>
        <end position="1117"/>
    </location>
</feature>
<sequence length="1117" mass="122852">MYGQSNPPSSQPEWRLPTRPSQPLQSGPPPPPPPRPPPAPYSPAGSYSPATYGPISHHQVPRLSSPAGADKTTWGVRYNSQSPGPPLPPRPSSTEQSYTYGQSSNPSIAPPVQYQASLNTQPPPPPPPPAYTPTPPVGVPQPPPKIPQGFQNAPTPQTDQKGRAPLLAQGVGPAAMTGSYETRPAPVINTNAASTGASALGPGSPSDWEHLVPTPGEFDDAAWFPPRKSPPLHQQGFQHPPGPPSGPPNVPAGHIYNMILPQRTDTNESYASAMSRPTQSGRDNAGSPVSPCTTPPPLVRLDTSSTTTSMGRHSESIDNVIEAWVRPLSPAGRPVQPEHERRSSSFHQTSPVERSQSAQAGPSLDEQLHSSSTSSAQMVERSTSAAPTKDLDPFEDLDPWSKSSLQRYVAMLRKEAVADSDEERYKIFTAFMSKETKLREILYNIEHEPQSTSVTTRTPDSAPQPAPSVPSKPEPPIESGLIPVETEYTPSLSGATGDDDDVRSEYSAGGRPLLGKQARQGSLFLPSSSTPVSSRFSRPLSMATSTDSQKQGLEPLATNPPRPIYTPFQYTEGPQRGSDNLVFARPAYQAYSDLRQAAVSGRVTSNAPPTSRLRSNTALISPTEQDETFLGLIRHKSVAYTKPAERQSPPLPLLPESLRQGPPVGLVEELRTIVWTPLDKQSESSWHITTREELDKFSDDFSYIQQTVDQWEETAQARRQKLEQERQARQEESEAHIDDLFNEKVIGYADINTLEEEFRQTEARVQLEEERHELDDFIKHVVGPLDERLKDEISALRQLHDSALNKLDRDQQGEGSPKEQCSPSVTMRMVNGIHQKLETRFRKRLEIALDCERRRKKAERRPLVFMGDMAGLRKLDGEFDQMERRNILEACKDRDDRANRLMDFFDDAILHGLGINQTLLDEVAAKVARLDASTLRAPGLPDSEIEQILKSAATFAASLKADSEAIIRSSEDAEVALNDADYEVSVAEARYANADPDVLHRLADEKKKEDDKIRADMDLKLQSIQKGPVHIETTIERLLLALRNEPRGATPVFPAQAPLPKSPLNEVPLPPSLRPATVAPVSSPSPEPVSQSTDEDLEHKQRLRRALDEAKKRNASR</sequence>
<proteinExistence type="predicted"/>
<feature type="compositionally biased region" description="Pro residues" evidence="2">
    <location>
        <begin position="462"/>
        <end position="476"/>
    </location>
</feature>
<feature type="compositionally biased region" description="Low complexity" evidence="2">
    <location>
        <begin position="1075"/>
        <end position="1092"/>
    </location>
</feature>